<evidence type="ECO:0000313" key="2">
    <source>
        <dbReference type="Proteomes" id="UP000326354"/>
    </source>
</evidence>
<keyword evidence="2" id="KW-1185">Reference proteome</keyword>
<organism evidence="1 2">
    <name type="scientific">Uabimicrobium amorphum</name>
    <dbReference type="NCBI Taxonomy" id="2596890"/>
    <lineage>
        <taxon>Bacteria</taxon>
        <taxon>Pseudomonadati</taxon>
        <taxon>Planctomycetota</taxon>
        <taxon>Candidatus Uabimicrobiia</taxon>
        <taxon>Candidatus Uabimicrobiales</taxon>
        <taxon>Candidatus Uabimicrobiaceae</taxon>
        <taxon>Candidatus Uabimicrobium</taxon>
    </lineage>
</organism>
<dbReference type="KEGG" id="uam:UABAM_00012"/>
<dbReference type="EMBL" id="AP019860">
    <property type="protein sequence ID" value="BBM81673.1"/>
    <property type="molecule type" value="Genomic_DNA"/>
</dbReference>
<proteinExistence type="predicted"/>
<dbReference type="AlphaFoldDB" id="A0A5S9IH43"/>
<sequence length="64" mass="7276">MIEVIAYYLSTIINAQNVYALESSQIVESGPQNNFAQRVFLRYVVAITKLGKCLIHNINFELDV</sequence>
<gene>
    <name evidence="1" type="ORF">UABAM_00012</name>
</gene>
<protein>
    <submittedName>
        <fullName evidence="1">Uncharacterized protein</fullName>
    </submittedName>
</protein>
<dbReference type="Proteomes" id="UP000326354">
    <property type="component" value="Chromosome"/>
</dbReference>
<evidence type="ECO:0000313" key="1">
    <source>
        <dbReference type="EMBL" id="BBM81673.1"/>
    </source>
</evidence>
<reference evidence="1 2" key="1">
    <citation type="submission" date="2019-08" db="EMBL/GenBank/DDBJ databases">
        <title>Complete genome sequence of Candidatus Uab amorphum.</title>
        <authorList>
            <person name="Shiratori T."/>
            <person name="Suzuki S."/>
            <person name="Kakizawa Y."/>
            <person name="Ishida K."/>
        </authorList>
    </citation>
    <scope>NUCLEOTIDE SEQUENCE [LARGE SCALE GENOMIC DNA]</scope>
    <source>
        <strain evidence="1 2">SRT547</strain>
    </source>
</reference>
<accession>A0A5S9IH43</accession>
<dbReference type="RefSeq" id="WP_151965946.1">
    <property type="nucleotide sequence ID" value="NZ_AP019860.1"/>
</dbReference>
<name>A0A5S9IH43_UABAM</name>